<reference evidence="15" key="1">
    <citation type="journal article" date="2020" name="J. Eukaryot. Microbiol.">
        <title>De novo Sequencing, Assembly and Annotation of the Transcriptome for the Free-Living Testate Amoeba Arcella intermedia.</title>
        <authorList>
            <person name="Ribeiro G.M."/>
            <person name="Porfirio-Sousa A.L."/>
            <person name="Maurer-Alcala X.X."/>
            <person name="Katz L.A."/>
            <person name="Lahr D.J.G."/>
        </authorList>
    </citation>
    <scope>NUCLEOTIDE SEQUENCE</scope>
</reference>
<evidence type="ECO:0000256" key="5">
    <source>
        <dbReference type="ARBA" id="ARBA00022679"/>
    </source>
</evidence>
<dbReference type="PANTHER" id="PTHR11139:SF69">
    <property type="entry name" value="SERINE_THREONINE-PROTEIN KINASE ATR"/>
    <property type="match status" value="1"/>
</dbReference>
<evidence type="ECO:0000259" key="12">
    <source>
        <dbReference type="PROSITE" id="PS50290"/>
    </source>
</evidence>
<dbReference type="Pfam" id="PF25030">
    <property type="entry name" value="M-HEAT_ATR"/>
    <property type="match status" value="1"/>
</dbReference>
<dbReference type="InterPro" id="IPR000403">
    <property type="entry name" value="PI3/4_kinase_cat_dom"/>
</dbReference>
<evidence type="ECO:0000256" key="11">
    <source>
        <dbReference type="ARBA" id="ARBA00023242"/>
    </source>
</evidence>
<evidence type="ECO:0000256" key="6">
    <source>
        <dbReference type="ARBA" id="ARBA00022741"/>
    </source>
</evidence>
<dbReference type="InterPro" id="IPR056802">
    <property type="entry name" value="ATR-like_M-HEAT"/>
</dbReference>
<evidence type="ECO:0000256" key="1">
    <source>
        <dbReference type="ARBA" id="ARBA00004123"/>
    </source>
</evidence>
<comment type="subcellular location">
    <subcellularLocation>
        <location evidence="1">Nucleus</location>
    </subcellularLocation>
</comment>
<dbReference type="InterPro" id="IPR011009">
    <property type="entry name" value="Kinase-like_dom_sf"/>
</dbReference>
<dbReference type="Gene3D" id="1.25.10.10">
    <property type="entry name" value="Leucine-rich Repeat Variant"/>
    <property type="match status" value="1"/>
</dbReference>
<evidence type="ECO:0000256" key="3">
    <source>
        <dbReference type="ARBA" id="ARBA00012513"/>
    </source>
</evidence>
<keyword evidence="5" id="KW-0808">Transferase</keyword>
<evidence type="ECO:0000256" key="8">
    <source>
        <dbReference type="ARBA" id="ARBA00022777"/>
    </source>
</evidence>
<dbReference type="SUPFAM" id="SSF56112">
    <property type="entry name" value="Protein kinase-like (PK-like)"/>
    <property type="match status" value="1"/>
</dbReference>
<dbReference type="Gene3D" id="1.10.1070.11">
    <property type="entry name" value="Phosphatidylinositol 3-/4-kinase, catalytic domain"/>
    <property type="match status" value="1"/>
</dbReference>
<dbReference type="PROSITE" id="PS50290">
    <property type="entry name" value="PI3_4_KINASE_3"/>
    <property type="match status" value="1"/>
</dbReference>
<dbReference type="InterPro" id="IPR057564">
    <property type="entry name" value="HEAT_ATR"/>
</dbReference>
<proteinExistence type="inferred from homology"/>
<evidence type="ECO:0000259" key="14">
    <source>
        <dbReference type="PROSITE" id="PS51190"/>
    </source>
</evidence>
<dbReference type="Pfam" id="PF23593">
    <property type="entry name" value="HEAT_ATR"/>
    <property type="match status" value="1"/>
</dbReference>
<dbReference type="Pfam" id="PF02259">
    <property type="entry name" value="FAT"/>
    <property type="match status" value="1"/>
</dbReference>
<evidence type="ECO:0000313" key="15">
    <source>
        <dbReference type="EMBL" id="NDV29054.1"/>
    </source>
</evidence>
<dbReference type="GO" id="GO:0000723">
    <property type="term" value="P:telomere maintenance"/>
    <property type="evidence" value="ECO:0007669"/>
    <property type="project" value="TreeGrafter"/>
</dbReference>
<feature type="domain" description="PI3K/PI4K catalytic" evidence="12">
    <location>
        <begin position="988"/>
        <end position="1298"/>
    </location>
</feature>
<keyword evidence="10" id="KW-0234">DNA repair</keyword>
<keyword evidence="7" id="KW-0227">DNA damage</keyword>
<dbReference type="CDD" id="cd00892">
    <property type="entry name" value="PIKKc_ATR"/>
    <property type="match status" value="1"/>
</dbReference>
<accession>A0A6B2KW81</accession>
<dbReference type="Pfam" id="PF00454">
    <property type="entry name" value="PI3_PI4_kinase"/>
    <property type="match status" value="1"/>
</dbReference>
<dbReference type="PROSITE" id="PS51189">
    <property type="entry name" value="FAT"/>
    <property type="match status" value="1"/>
</dbReference>
<evidence type="ECO:0000256" key="2">
    <source>
        <dbReference type="ARBA" id="ARBA00010769"/>
    </source>
</evidence>
<evidence type="ECO:0000256" key="10">
    <source>
        <dbReference type="ARBA" id="ARBA00023204"/>
    </source>
</evidence>
<comment type="similarity">
    <text evidence="2">Belongs to the PI3/PI4-kinase family. ATM subfamily.</text>
</comment>
<dbReference type="EC" id="2.7.11.1" evidence="3"/>
<dbReference type="GO" id="GO:0006281">
    <property type="term" value="P:DNA repair"/>
    <property type="evidence" value="ECO:0007669"/>
    <property type="project" value="UniProtKB-KW"/>
</dbReference>
<feature type="domain" description="FATC" evidence="14">
    <location>
        <begin position="1295"/>
        <end position="1327"/>
    </location>
</feature>
<dbReference type="PROSITE" id="PS51190">
    <property type="entry name" value="FATC"/>
    <property type="match status" value="1"/>
</dbReference>
<dbReference type="SUPFAM" id="SSF48371">
    <property type="entry name" value="ARM repeat"/>
    <property type="match status" value="1"/>
</dbReference>
<dbReference type="InterPro" id="IPR050517">
    <property type="entry name" value="DDR_Repair_Kinase"/>
</dbReference>
<dbReference type="GO" id="GO:0004674">
    <property type="term" value="F:protein serine/threonine kinase activity"/>
    <property type="evidence" value="ECO:0007669"/>
    <property type="project" value="UniProtKB-KW"/>
</dbReference>
<dbReference type="InterPro" id="IPR003152">
    <property type="entry name" value="FATC_dom"/>
</dbReference>
<keyword evidence="4" id="KW-0723">Serine/threonine-protein kinase</keyword>
<evidence type="ECO:0000259" key="13">
    <source>
        <dbReference type="PROSITE" id="PS51189"/>
    </source>
</evidence>
<dbReference type="GO" id="GO:0005524">
    <property type="term" value="F:ATP binding"/>
    <property type="evidence" value="ECO:0007669"/>
    <property type="project" value="UniProtKB-KW"/>
</dbReference>
<sequence length="1327" mass="152147">MIPSLQQLIPGIRNSNTNVRIMALKNLRRTLEAHEGELHSMILSDTVEQQLKELVDSLINSTRDPNMEVRCLVGKTLGLVGAIDPERLLIEIAPNRTEELSETDLGFHLIENFLVKTLKMASGPKPSNRAAYAIQEILKHCGCDKTTPNLDPKRLTTEQEKGFQVWSRFSPEVKQAITSFLSSQYHVEIKNKTTIEAAPIYKPHMRYNLWVTLWTKKLINQSNSPIFMACRNVISDNIEISCYLLPHLILHLLLSKDSPTSQEKKDIKTEILTVLEGSAVGGILGRSSSESLGNNTFTGLSDQQSAVQRVFSIIDYLQKWSEDNSIARSYNGRKSDPKDVRLLLQEIPQRTMVNASYNCKAYYRSLMHYELHLKQQSDKVDTQQIISNDIGFLQKIYAGMDEPDCLIGLLSMKTGATLEEQITKWEASENWRNVLMGYDQILKLSPDDPHLLQGRLMCLKSMGLHQLMLDLSEKILSDLSLKQHHKSILPFAIQASWNLENWILLEKYLKQPREYDFEASVGELLTAIRNKDRTKFDSLMKSTIEKIISRIKIQRVYPLLTELHILNEMESAFDTQSKVEPTSVSKNWKNRLLITQPLFKTREPILSVRSKLCSILHIKEDINIWLDIAKEARKGEQLERASYALSKANTFTITPRFILEKAKWLWSIGNQYQAVHLLQTEIDRWGTVTFQKSVQLNKHLSPIPEEMMRIDITLCLAKWMERSGLETQDRILQLYSSVLCTEKAFFKFASFLDNLMREIKKATANESKSTHWEYLPTAIAHYGNAMLLGTTFIYNSMPRFISLWLDSFDKPTSKIRETLQESIKGIVEMMIKKLPTYLWFISFPQLIGRVCISGGTRKMLESIIVKLLVAFPMQSIWQFLSLKFYNTEDRRERYKEIKRNAISSSRLIEPTFNEAELLGKHLLELSILEISDKNVTSFDMSAKCPALTSRAFNLMIPTEKQLTVTLQTGGPSSNHLPFTTEPVTIKKIQNEVQLLTSAIRPKKFSVEGSDGKIYTFLNKPKDDLRRDCRMMEFNNLLNKLLKKNPASRKRELHIRTYAVIPLNEQCGLIEWVPNTIPYRSILLKIYTSIGLDTKKRRGQTEDLYKKNPSGISVGQWQEICNLFPLAFYKWFYLCFPEPAAWFKARLAYARTTAVMSMVGSIVGLGDRHGENILFDSSSGDAVHVDFNCVFDKGKDFKVSEKVPFRLTRNMVDALGLTGYEGTFRKVCEITMTLLRHHKYALLSILVTFIHDPLFDWKKPKKDEPGLSVAKETVKDVEDRLEGKLRHSHNRSQILLPLSIEAQVQALIQEAVKPDNLAAMFVGWASYL</sequence>
<keyword evidence="11" id="KW-0539">Nucleus</keyword>
<dbReference type="Pfam" id="PF02260">
    <property type="entry name" value="FATC"/>
    <property type="match status" value="1"/>
</dbReference>
<dbReference type="InterPro" id="IPR016024">
    <property type="entry name" value="ARM-type_fold"/>
</dbReference>
<organism evidence="15">
    <name type="scientific">Arcella intermedia</name>
    <dbReference type="NCBI Taxonomy" id="1963864"/>
    <lineage>
        <taxon>Eukaryota</taxon>
        <taxon>Amoebozoa</taxon>
        <taxon>Tubulinea</taxon>
        <taxon>Elardia</taxon>
        <taxon>Arcellinida</taxon>
        <taxon>Sphaerothecina</taxon>
        <taxon>Arcellidae</taxon>
        <taxon>Arcella</taxon>
    </lineage>
</organism>
<dbReference type="InterPro" id="IPR011989">
    <property type="entry name" value="ARM-like"/>
</dbReference>
<dbReference type="PANTHER" id="PTHR11139">
    <property type="entry name" value="ATAXIA TELANGIECTASIA MUTATED ATM -RELATED"/>
    <property type="match status" value="1"/>
</dbReference>
<dbReference type="Gene3D" id="3.30.1010.10">
    <property type="entry name" value="Phosphatidylinositol 3-kinase Catalytic Subunit, Chain A, domain 4"/>
    <property type="match status" value="1"/>
</dbReference>
<dbReference type="GO" id="GO:0005634">
    <property type="term" value="C:nucleus"/>
    <property type="evidence" value="ECO:0007669"/>
    <property type="project" value="UniProtKB-SubCell"/>
</dbReference>
<dbReference type="GO" id="GO:0000077">
    <property type="term" value="P:DNA damage checkpoint signaling"/>
    <property type="evidence" value="ECO:0007669"/>
    <property type="project" value="TreeGrafter"/>
</dbReference>
<feature type="domain" description="FAT" evidence="13">
    <location>
        <begin position="351"/>
        <end position="885"/>
    </location>
</feature>
<evidence type="ECO:0000256" key="4">
    <source>
        <dbReference type="ARBA" id="ARBA00022527"/>
    </source>
</evidence>
<dbReference type="InterPro" id="IPR036940">
    <property type="entry name" value="PI3/4_kinase_cat_sf"/>
</dbReference>
<evidence type="ECO:0000256" key="9">
    <source>
        <dbReference type="ARBA" id="ARBA00022840"/>
    </source>
</evidence>
<keyword evidence="6" id="KW-0547">Nucleotide-binding</keyword>
<dbReference type="EMBL" id="GIBP01000085">
    <property type="protein sequence ID" value="NDV29054.1"/>
    <property type="molecule type" value="Transcribed_RNA"/>
</dbReference>
<protein>
    <recommendedName>
        <fullName evidence="3">non-specific serine/threonine protein kinase</fullName>
        <ecNumber evidence="3">2.7.11.1</ecNumber>
    </recommendedName>
</protein>
<evidence type="ECO:0000256" key="7">
    <source>
        <dbReference type="ARBA" id="ARBA00022763"/>
    </source>
</evidence>
<dbReference type="InterPro" id="IPR003151">
    <property type="entry name" value="PIK-rel_kinase_FAT"/>
</dbReference>
<dbReference type="GO" id="GO:0005694">
    <property type="term" value="C:chromosome"/>
    <property type="evidence" value="ECO:0007669"/>
    <property type="project" value="TreeGrafter"/>
</dbReference>
<dbReference type="InterPro" id="IPR014009">
    <property type="entry name" value="PIK_FAT"/>
</dbReference>
<keyword evidence="9" id="KW-0067">ATP-binding</keyword>
<keyword evidence="8" id="KW-0418">Kinase</keyword>
<dbReference type="SMART" id="SM01343">
    <property type="entry name" value="FATC"/>
    <property type="match status" value="1"/>
</dbReference>
<dbReference type="SMART" id="SM00146">
    <property type="entry name" value="PI3Kc"/>
    <property type="match status" value="1"/>
</dbReference>
<name>A0A6B2KW81_9EUKA</name>